<protein>
    <submittedName>
        <fullName evidence="1">Uncharacterized protein</fullName>
    </submittedName>
</protein>
<dbReference type="EMBL" id="JAGFNK010000105">
    <property type="protein sequence ID" value="KAI9507974.1"/>
    <property type="molecule type" value="Genomic_DNA"/>
</dbReference>
<comment type="caution">
    <text evidence="1">The sequence shown here is derived from an EMBL/GenBank/DDBJ whole genome shotgun (WGS) entry which is preliminary data.</text>
</comment>
<keyword evidence="2" id="KW-1185">Reference proteome</keyword>
<name>A0ACC0UA84_9AGAM</name>
<proteinExistence type="predicted"/>
<evidence type="ECO:0000313" key="2">
    <source>
        <dbReference type="Proteomes" id="UP001207468"/>
    </source>
</evidence>
<sequence length="103" mass="11520">MDKFKNNKEGKMDKLKVLPPLWNVTHSLNGFSSQANIQKQKATLQKQAVKVKTQQKEMQMAALELEQIKADIESVCKIFSNASAEIEKNAQGAPLLMDKVAMC</sequence>
<reference evidence="1" key="1">
    <citation type="submission" date="2021-03" db="EMBL/GenBank/DDBJ databases">
        <title>Evolutionary priming and transition to the ectomycorrhizal habit in an iconic lineage of mushroom-forming fungi: is preadaptation a requirement?</title>
        <authorList>
            <consortium name="DOE Joint Genome Institute"/>
            <person name="Looney B.P."/>
            <person name="Miyauchi S."/>
            <person name="Morin E."/>
            <person name="Drula E."/>
            <person name="Courty P.E."/>
            <person name="Chicoki N."/>
            <person name="Fauchery L."/>
            <person name="Kohler A."/>
            <person name="Kuo A."/>
            <person name="LaButti K."/>
            <person name="Pangilinan J."/>
            <person name="Lipzen A."/>
            <person name="Riley R."/>
            <person name="Andreopoulos W."/>
            <person name="He G."/>
            <person name="Johnson J."/>
            <person name="Barry K.W."/>
            <person name="Grigoriev I.V."/>
            <person name="Nagy L."/>
            <person name="Hibbett D."/>
            <person name="Henrissat B."/>
            <person name="Matheny P.B."/>
            <person name="Labbe J."/>
            <person name="Martin A.F."/>
        </authorList>
    </citation>
    <scope>NUCLEOTIDE SEQUENCE</scope>
    <source>
        <strain evidence="1">BPL698</strain>
    </source>
</reference>
<organism evidence="1 2">
    <name type="scientific">Russula earlei</name>
    <dbReference type="NCBI Taxonomy" id="71964"/>
    <lineage>
        <taxon>Eukaryota</taxon>
        <taxon>Fungi</taxon>
        <taxon>Dikarya</taxon>
        <taxon>Basidiomycota</taxon>
        <taxon>Agaricomycotina</taxon>
        <taxon>Agaricomycetes</taxon>
        <taxon>Russulales</taxon>
        <taxon>Russulaceae</taxon>
        <taxon>Russula</taxon>
    </lineage>
</organism>
<accession>A0ACC0UA84</accession>
<dbReference type="Proteomes" id="UP001207468">
    <property type="component" value="Unassembled WGS sequence"/>
</dbReference>
<evidence type="ECO:0000313" key="1">
    <source>
        <dbReference type="EMBL" id="KAI9507974.1"/>
    </source>
</evidence>
<gene>
    <name evidence="1" type="ORF">F5148DRAFT_1149372</name>
</gene>